<name>A0A1D9GK42_9GAMM</name>
<evidence type="ECO:0000313" key="3">
    <source>
        <dbReference type="Proteomes" id="UP000177445"/>
    </source>
</evidence>
<feature type="compositionally biased region" description="Basic and acidic residues" evidence="1">
    <location>
        <begin position="19"/>
        <end position="35"/>
    </location>
</feature>
<evidence type="ECO:0000313" key="2">
    <source>
        <dbReference type="EMBL" id="AOY87760.1"/>
    </source>
</evidence>
<dbReference type="OrthoDB" id="6370618at2"/>
<accession>A0A1D9GK42</accession>
<dbReference type="AlphaFoldDB" id="A0A1D9GK42"/>
<dbReference type="Proteomes" id="UP000177445">
    <property type="component" value="Chromosome"/>
</dbReference>
<keyword evidence="3" id="KW-1185">Reference proteome</keyword>
<reference evidence="2 3" key="1">
    <citation type="submission" date="2016-10" db="EMBL/GenBank/DDBJ databases">
        <title>Marinobacter salinus sp. nov., a moderately halophilic bacterium isolated from a tidal flat environment.</title>
        <authorList>
            <person name="Park S.-J."/>
        </authorList>
    </citation>
    <scope>NUCLEOTIDE SEQUENCE [LARGE SCALE GENOMIC DNA]</scope>
    <source>
        <strain evidence="2 3">Hb8</strain>
    </source>
</reference>
<feature type="region of interest" description="Disordered" evidence="1">
    <location>
        <begin position="17"/>
        <end position="36"/>
    </location>
</feature>
<gene>
    <name evidence="2" type="ORF">BKP64_06000</name>
</gene>
<organism evidence="2 3">
    <name type="scientific">Marinobacter salinus</name>
    <dbReference type="NCBI Taxonomy" id="1874317"/>
    <lineage>
        <taxon>Bacteria</taxon>
        <taxon>Pseudomonadati</taxon>
        <taxon>Pseudomonadota</taxon>
        <taxon>Gammaproteobacteria</taxon>
        <taxon>Pseudomonadales</taxon>
        <taxon>Marinobacteraceae</taxon>
        <taxon>Marinobacter</taxon>
    </lineage>
</organism>
<evidence type="ECO:0000256" key="1">
    <source>
        <dbReference type="SAM" id="MobiDB-lite"/>
    </source>
</evidence>
<dbReference type="EMBL" id="CP017715">
    <property type="protein sequence ID" value="AOY87760.1"/>
    <property type="molecule type" value="Genomic_DNA"/>
</dbReference>
<sequence length="86" mass="9556">MIQEFLQSTLPLDSSLTLKRSDVNPDSAGHHHSEGFELVSNAGETVGFVKAWEDDSSFRGYVHFDSDGNVVDWKVFTSASEVNRHS</sequence>
<proteinExistence type="predicted"/>
<dbReference type="RefSeq" id="WP_070967290.1">
    <property type="nucleotide sequence ID" value="NZ_CP017715.1"/>
</dbReference>
<dbReference type="KEGG" id="msq:BKP64_06000"/>
<protein>
    <submittedName>
        <fullName evidence="2">Uncharacterized protein</fullName>
    </submittedName>
</protein>